<dbReference type="CDD" id="cd03671">
    <property type="entry name" value="NUDIX_Ap4A_hydrolase_plant_like"/>
    <property type="match status" value="1"/>
</dbReference>
<keyword evidence="3 4" id="KW-0378">Hydrolase</keyword>
<dbReference type="InterPro" id="IPR020084">
    <property type="entry name" value="NUDIX_hydrolase_CS"/>
</dbReference>
<dbReference type="Pfam" id="PF00293">
    <property type="entry name" value="NUDIX"/>
    <property type="match status" value="1"/>
</dbReference>
<sequence length="164" mass="19266">MTDKENLPYRPCAGMMLLNRDGRVFVAQRIDQTAEAWQMPQGGIDKGEEPRDAALRELEEEIGTDKVELIAETGDWLTYDLPDHLIGKVWKGRYRGQKMKWFVYLFQGQDRDINLETDHQEFSEWKWIELSELPDMIVPFKRDLYQTLVDRFGSIIQEHTGRSS</sequence>
<dbReference type="NCBIfam" id="NF001938">
    <property type="entry name" value="PRK00714.1-5"/>
    <property type="match status" value="1"/>
</dbReference>
<dbReference type="InterPro" id="IPR000086">
    <property type="entry name" value="NUDIX_hydrolase_dom"/>
</dbReference>
<evidence type="ECO:0000313" key="6">
    <source>
        <dbReference type="EMBL" id="TPD61634.1"/>
    </source>
</evidence>
<dbReference type="EC" id="3.6.1.-" evidence="4"/>
<feature type="short sequence motif" description="Nudix box" evidence="4">
    <location>
        <begin position="42"/>
        <end position="63"/>
    </location>
</feature>
<reference evidence="7" key="1">
    <citation type="submission" date="2019-06" db="EMBL/GenBank/DDBJ databases">
        <title>The complete genome of Emcibacter congregatus ZYLT.</title>
        <authorList>
            <person name="Zhao Z."/>
        </authorList>
    </citation>
    <scope>NUCLEOTIDE SEQUENCE [LARGE SCALE GENOMIC DNA]</scope>
    <source>
        <strain evidence="7">MCCC 1A06723</strain>
    </source>
</reference>
<dbReference type="RefSeq" id="WP_139939153.1">
    <property type="nucleotide sequence ID" value="NZ_JBHSYP010000003.1"/>
</dbReference>
<dbReference type="InterPro" id="IPR015797">
    <property type="entry name" value="NUDIX_hydrolase-like_dom_sf"/>
</dbReference>
<dbReference type="PANTHER" id="PTHR23114">
    <property type="entry name" value="M7GPPPN-MRNA HYDROLASE"/>
    <property type="match status" value="1"/>
</dbReference>
<gene>
    <name evidence="4" type="primary">rppH</name>
    <name evidence="4" type="synonym">nudH</name>
    <name evidence="6" type="ORF">FIV46_05340</name>
</gene>
<comment type="cofactor">
    <cofactor evidence="1">
        <name>Mn(2+)</name>
        <dbReference type="ChEBI" id="CHEBI:29035"/>
    </cofactor>
</comment>
<feature type="domain" description="Nudix hydrolase" evidence="5">
    <location>
        <begin position="8"/>
        <end position="150"/>
    </location>
</feature>
<dbReference type="AlphaFoldDB" id="A0A501PNS0"/>
<dbReference type="HAMAP" id="MF_00298">
    <property type="entry name" value="Nudix_RppH"/>
    <property type="match status" value="1"/>
</dbReference>
<dbReference type="EMBL" id="VFIY01000005">
    <property type="protein sequence ID" value="TPD61634.1"/>
    <property type="molecule type" value="Genomic_DNA"/>
</dbReference>
<proteinExistence type="inferred from homology"/>
<dbReference type="NCBIfam" id="NF001936">
    <property type="entry name" value="PRK00714.1-3"/>
    <property type="match status" value="1"/>
</dbReference>
<protein>
    <recommendedName>
        <fullName evidence="4">RNA pyrophosphohydrolase</fullName>
        <ecNumber evidence="4">3.6.1.-</ecNumber>
    </recommendedName>
    <alternativeName>
        <fullName evidence="4">(Di)nucleoside polyphosphate hydrolase</fullName>
    </alternativeName>
</protein>
<keyword evidence="7" id="KW-1185">Reference proteome</keyword>
<dbReference type="SUPFAM" id="SSF55811">
    <property type="entry name" value="Nudix"/>
    <property type="match status" value="1"/>
</dbReference>
<dbReference type="PRINTS" id="PR00502">
    <property type="entry name" value="NUDIXFAMILY"/>
</dbReference>
<evidence type="ECO:0000313" key="7">
    <source>
        <dbReference type="Proteomes" id="UP000319148"/>
    </source>
</evidence>
<comment type="cofactor">
    <cofactor evidence="4">
        <name>a divalent metal cation</name>
        <dbReference type="ChEBI" id="CHEBI:60240"/>
    </cofactor>
</comment>
<dbReference type="InterPro" id="IPR022927">
    <property type="entry name" value="RppH"/>
</dbReference>
<comment type="function">
    <text evidence="4">Accelerates the degradation of transcripts by removing pyrophosphate from the 5'-end of triphosphorylated RNA, leading to a more labile monophosphorylated state that can stimulate subsequent ribonuclease cleavage.</text>
</comment>
<comment type="caution">
    <text evidence="6">The sequence shown here is derived from an EMBL/GenBank/DDBJ whole genome shotgun (WGS) entry which is preliminary data.</text>
</comment>
<dbReference type="OrthoDB" id="9816040at2"/>
<evidence type="ECO:0000256" key="4">
    <source>
        <dbReference type="HAMAP-Rule" id="MF_00298"/>
    </source>
</evidence>
<dbReference type="PROSITE" id="PS51462">
    <property type="entry name" value="NUDIX"/>
    <property type="match status" value="1"/>
</dbReference>
<name>A0A501PNS0_9PROT</name>
<accession>A0A501PNS0</accession>
<evidence type="ECO:0000259" key="5">
    <source>
        <dbReference type="PROSITE" id="PS51462"/>
    </source>
</evidence>
<dbReference type="InterPro" id="IPR020476">
    <property type="entry name" value="Nudix_hydrolase"/>
</dbReference>
<dbReference type="GO" id="GO:0006402">
    <property type="term" value="P:mRNA catabolic process"/>
    <property type="evidence" value="ECO:0007669"/>
    <property type="project" value="TreeGrafter"/>
</dbReference>
<dbReference type="GO" id="GO:0034353">
    <property type="term" value="F:mRNA 5'-diphosphatase activity"/>
    <property type="evidence" value="ECO:0007669"/>
    <property type="project" value="TreeGrafter"/>
</dbReference>
<comment type="cofactor">
    <cofactor evidence="2">
        <name>Mg(2+)</name>
        <dbReference type="ChEBI" id="CHEBI:18420"/>
    </cofactor>
</comment>
<dbReference type="PANTHER" id="PTHR23114:SF17">
    <property type="entry name" value="M7GPPPN-MRNA HYDROLASE"/>
    <property type="match status" value="1"/>
</dbReference>
<evidence type="ECO:0000256" key="2">
    <source>
        <dbReference type="ARBA" id="ARBA00001946"/>
    </source>
</evidence>
<dbReference type="Proteomes" id="UP000319148">
    <property type="component" value="Unassembled WGS sequence"/>
</dbReference>
<dbReference type="GO" id="GO:0005737">
    <property type="term" value="C:cytoplasm"/>
    <property type="evidence" value="ECO:0007669"/>
    <property type="project" value="TreeGrafter"/>
</dbReference>
<dbReference type="PROSITE" id="PS00893">
    <property type="entry name" value="NUDIX_BOX"/>
    <property type="match status" value="1"/>
</dbReference>
<evidence type="ECO:0000256" key="3">
    <source>
        <dbReference type="ARBA" id="ARBA00022801"/>
    </source>
</evidence>
<dbReference type="Gene3D" id="3.90.79.10">
    <property type="entry name" value="Nucleoside Triphosphate Pyrophosphohydrolase"/>
    <property type="match status" value="1"/>
</dbReference>
<evidence type="ECO:0000256" key="1">
    <source>
        <dbReference type="ARBA" id="ARBA00001936"/>
    </source>
</evidence>
<comment type="similarity">
    <text evidence="4">Belongs to the Nudix hydrolase family. RppH subfamily.</text>
</comment>
<organism evidence="6 7">
    <name type="scientific">Emcibacter nanhaiensis</name>
    <dbReference type="NCBI Taxonomy" id="1505037"/>
    <lineage>
        <taxon>Bacteria</taxon>
        <taxon>Pseudomonadati</taxon>
        <taxon>Pseudomonadota</taxon>
        <taxon>Alphaproteobacteria</taxon>
        <taxon>Emcibacterales</taxon>
        <taxon>Emcibacteraceae</taxon>
        <taxon>Emcibacter</taxon>
    </lineage>
</organism>